<dbReference type="InParanoid" id="A0A7J8EE16"/>
<accession>A0A7J8EE16</accession>
<keyword evidence="2" id="KW-1185">Reference proteome</keyword>
<gene>
    <name evidence="1" type="ORF">HJG59_008822</name>
</gene>
<evidence type="ECO:0000313" key="1">
    <source>
        <dbReference type="EMBL" id="KAF6433747.1"/>
    </source>
</evidence>
<dbReference type="AlphaFoldDB" id="A0A7J8EE16"/>
<dbReference type="EMBL" id="JACASF010000014">
    <property type="protein sequence ID" value="KAF6433747.1"/>
    <property type="molecule type" value="Genomic_DNA"/>
</dbReference>
<name>A0A7J8EE16_MOLMO</name>
<organism evidence="1 2">
    <name type="scientific">Molossus molossus</name>
    <name type="common">Pallas' mastiff bat</name>
    <name type="synonym">Vespertilio molossus</name>
    <dbReference type="NCBI Taxonomy" id="27622"/>
    <lineage>
        <taxon>Eukaryota</taxon>
        <taxon>Metazoa</taxon>
        <taxon>Chordata</taxon>
        <taxon>Craniata</taxon>
        <taxon>Vertebrata</taxon>
        <taxon>Euteleostomi</taxon>
        <taxon>Mammalia</taxon>
        <taxon>Eutheria</taxon>
        <taxon>Laurasiatheria</taxon>
        <taxon>Chiroptera</taxon>
        <taxon>Yangochiroptera</taxon>
        <taxon>Molossidae</taxon>
        <taxon>Molossus</taxon>
    </lineage>
</organism>
<dbReference type="Proteomes" id="UP000550707">
    <property type="component" value="Unassembled WGS sequence"/>
</dbReference>
<proteinExistence type="predicted"/>
<reference evidence="1 2" key="1">
    <citation type="journal article" date="2020" name="Nature">
        <title>Six reference-quality genomes reveal evolution of bat adaptations.</title>
        <authorList>
            <person name="Jebb D."/>
            <person name="Huang Z."/>
            <person name="Pippel M."/>
            <person name="Hughes G.M."/>
            <person name="Lavrichenko K."/>
            <person name="Devanna P."/>
            <person name="Winkler S."/>
            <person name="Jermiin L.S."/>
            <person name="Skirmuntt E.C."/>
            <person name="Katzourakis A."/>
            <person name="Burkitt-Gray L."/>
            <person name="Ray D.A."/>
            <person name="Sullivan K.A.M."/>
            <person name="Roscito J.G."/>
            <person name="Kirilenko B.M."/>
            <person name="Davalos L.M."/>
            <person name="Corthals A.P."/>
            <person name="Power M.L."/>
            <person name="Jones G."/>
            <person name="Ransome R.D."/>
            <person name="Dechmann D.K.N."/>
            <person name="Locatelli A.G."/>
            <person name="Puechmaille S.J."/>
            <person name="Fedrigo O."/>
            <person name="Jarvis E.D."/>
            <person name="Hiller M."/>
            <person name="Vernes S.C."/>
            <person name="Myers E.W."/>
            <person name="Teeling E.C."/>
        </authorList>
    </citation>
    <scope>NUCLEOTIDE SEQUENCE [LARGE SCALE GENOMIC DNA]</scope>
    <source>
        <strain evidence="1">MMolMol1</strain>
        <tissue evidence="1">Muscle</tissue>
    </source>
</reference>
<sequence length="135" mass="14536">MLLIDQAQEKLWSCCCFTVRKTEAQNRKGSYVPDGVAQWLSINPCTKRSPVQFPVRARGQVVGPIPFGGHVGGGQSMFSLSLPLSLPLSLKPIKKRKGATGQLFDPDLDPLFASLNQGQAGGCMEGRGRQAHGVD</sequence>
<evidence type="ECO:0000313" key="2">
    <source>
        <dbReference type="Proteomes" id="UP000550707"/>
    </source>
</evidence>
<comment type="caution">
    <text evidence="1">The sequence shown here is derived from an EMBL/GenBank/DDBJ whole genome shotgun (WGS) entry which is preliminary data.</text>
</comment>
<protein>
    <submittedName>
        <fullName evidence="1">Uncharacterized protein</fullName>
    </submittedName>
</protein>